<accession>A0A6N6RIX7</accession>
<dbReference type="GO" id="GO:0004519">
    <property type="term" value="F:endonuclease activity"/>
    <property type="evidence" value="ECO:0007669"/>
    <property type="project" value="UniProtKB-KW"/>
</dbReference>
<protein>
    <submittedName>
        <fullName evidence="2">Ligase-associated DNA damage response endonuclease PdeM</fullName>
        <ecNumber evidence="2">3.1.-.-</ecNumber>
    </submittedName>
</protein>
<keyword evidence="2" id="KW-0378">Hydrolase</keyword>
<dbReference type="Gene3D" id="3.60.21.10">
    <property type="match status" value="1"/>
</dbReference>
<dbReference type="OrthoDB" id="9795838at2"/>
<evidence type="ECO:0000313" key="2">
    <source>
        <dbReference type="EMBL" id="KAB2813926.1"/>
    </source>
</evidence>
<dbReference type="Pfam" id="PF00149">
    <property type="entry name" value="Metallophos"/>
    <property type="match status" value="1"/>
</dbReference>
<evidence type="ECO:0000259" key="1">
    <source>
        <dbReference type="Pfam" id="PF00149"/>
    </source>
</evidence>
<dbReference type="NCBIfam" id="TIGR04123">
    <property type="entry name" value="P_estr_lig_assc"/>
    <property type="match status" value="1"/>
</dbReference>
<dbReference type="Proteomes" id="UP000468650">
    <property type="component" value="Unassembled WGS sequence"/>
</dbReference>
<dbReference type="GO" id="GO:0016787">
    <property type="term" value="F:hydrolase activity"/>
    <property type="evidence" value="ECO:0007669"/>
    <property type="project" value="UniProtKB-KW"/>
</dbReference>
<keyword evidence="2" id="KW-0255">Endonuclease</keyword>
<organism evidence="2 3">
    <name type="scientific">Phaeocystidibacter luteus</name>
    <dbReference type="NCBI Taxonomy" id="911197"/>
    <lineage>
        <taxon>Bacteria</taxon>
        <taxon>Pseudomonadati</taxon>
        <taxon>Bacteroidota</taxon>
        <taxon>Flavobacteriia</taxon>
        <taxon>Flavobacteriales</taxon>
        <taxon>Phaeocystidibacteraceae</taxon>
        <taxon>Phaeocystidibacter</taxon>
    </lineage>
</organism>
<dbReference type="EC" id="3.1.-.-" evidence="2"/>
<dbReference type="PANTHER" id="PTHR39323:SF1">
    <property type="entry name" value="BLR1149 PROTEIN"/>
    <property type="match status" value="1"/>
</dbReference>
<dbReference type="InterPro" id="IPR026336">
    <property type="entry name" value="PdeM-like"/>
</dbReference>
<sequence>MQIQLGGENVELSAERTLWWPRKKSLFLSDVHLGKATHFRKAGMYISGKTGQKDLDRIAFQIRHHQPERLIFLGDLFHSEYNLEWEAFCDLRTYFKEVDFILVEGNHDIMDRAFYDRAGVRVLEEGYVEDGWEWRHHPSDEPKGLQLCGHLHPGVRLKGKARQSISLPCFVHEPNRFIFPAFGRLTGKRTYIGPEGTTYYPIAGTEILELQP</sequence>
<dbReference type="InterPro" id="IPR029052">
    <property type="entry name" value="Metallo-depent_PP-like"/>
</dbReference>
<feature type="domain" description="Calcineurin-like phosphoesterase" evidence="1">
    <location>
        <begin position="26"/>
        <end position="127"/>
    </location>
</feature>
<dbReference type="PANTHER" id="PTHR39323">
    <property type="entry name" value="BLR1149 PROTEIN"/>
    <property type="match status" value="1"/>
</dbReference>
<name>A0A6N6RIX7_9FLAO</name>
<dbReference type="InterPro" id="IPR004843">
    <property type="entry name" value="Calcineurin-like_PHP"/>
</dbReference>
<dbReference type="InterPro" id="IPR024173">
    <property type="entry name" value="Pesterase_MJ0037-like"/>
</dbReference>
<dbReference type="RefSeq" id="WP_151666594.1">
    <property type="nucleotide sequence ID" value="NZ_WBVO01000002.1"/>
</dbReference>
<comment type="caution">
    <text evidence="2">The sequence shown here is derived from an EMBL/GenBank/DDBJ whole genome shotgun (WGS) entry which is preliminary data.</text>
</comment>
<dbReference type="SUPFAM" id="SSF56300">
    <property type="entry name" value="Metallo-dependent phosphatases"/>
    <property type="match status" value="1"/>
</dbReference>
<proteinExistence type="predicted"/>
<reference evidence="2 3" key="1">
    <citation type="submission" date="2019-09" db="EMBL/GenBank/DDBJ databases">
        <title>Genomes of family Cryomorphaceae.</title>
        <authorList>
            <person name="Bowman J.P."/>
        </authorList>
    </citation>
    <scope>NUCLEOTIDE SEQUENCE [LARGE SCALE GENOMIC DNA]</scope>
    <source>
        <strain evidence="2 3">LMG 25704</strain>
    </source>
</reference>
<dbReference type="AlphaFoldDB" id="A0A6N6RIX7"/>
<keyword evidence="2" id="KW-0436">Ligase</keyword>
<keyword evidence="3" id="KW-1185">Reference proteome</keyword>
<dbReference type="PIRSF" id="PIRSF000887">
    <property type="entry name" value="Pesterase_MJ0037"/>
    <property type="match status" value="1"/>
</dbReference>
<gene>
    <name evidence="2" type="primary">pdeM</name>
    <name evidence="2" type="ORF">F8C67_04370</name>
</gene>
<dbReference type="EMBL" id="WBVO01000002">
    <property type="protein sequence ID" value="KAB2813926.1"/>
    <property type="molecule type" value="Genomic_DNA"/>
</dbReference>
<keyword evidence="2" id="KW-0540">Nuclease</keyword>
<evidence type="ECO:0000313" key="3">
    <source>
        <dbReference type="Proteomes" id="UP000468650"/>
    </source>
</evidence>
<dbReference type="GO" id="GO:0016874">
    <property type="term" value="F:ligase activity"/>
    <property type="evidence" value="ECO:0007669"/>
    <property type="project" value="UniProtKB-KW"/>
</dbReference>